<reference evidence="1 2" key="1">
    <citation type="submission" date="2016-10" db="EMBL/GenBank/DDBJ databases">
        <authorList>
            <person name="de Groot N.N."/>
        </authorList>
    </citation>
    <scope>NUCLEOTIDE SEQUENCE [LARGE SCALE GENOMIC DNA]</scope>
    <source>
        <strain evidence="1 2">DSM 26130</strain>
    </source>
</reference>
<dbReference type="Proteomes" id="UP000198598">
    <property type="component" value="Unassembled WGS sequence"/>
</dbReference>
<accession>A0A1I1GJH5</accession>
<protein>
    <recommendedName>
        <fullName evidence="3">DUF4276 family protein</fullName>
    </recommendedName>
</protein>
<keyword evidence="2" id="KW-1185">Reference proteome</keyword>
<dbReference type="OrthoDB" id="3034946at2"/>
<dbReference type="STRING" id="662367.SAMN05216167_101436"/>
<gene>
    <name evidence="1" type="ORF">SAMN05216167_101436</name>
</gene>
<evidence type="ECO:0008006" key="3">
    <source>
        <dbReference type="Google" id="ProtNLM"/>
    </source>
</evidence>
<dbReference type="EMBL" id="FOLQ01000001">
    <property type="protein sequence ID" value="SFC09310.1"/>
    <property type="molecule type" value="Genomic_DNA"/>
</dbReference>
<proteinExistence type="predicted"/>
<evidence type="ECO:0000313" key="1">
    <source>
        <dbReference type="EMBL" id="SFC09310.1"/>
    </source>
</evidence>
<organism evidence="1 2">
    <name type="scientific">Spirosoma endophyticum</name>
    <dbReference type="NCBI Taxonomy" id="662367"/>
    <lineage>
        <taxon>Bacteria</taxon>
        <taxon>Pseudomonadati</taxon>
        <taxon>Bacteroidota</taxon>
        <taxon>Cytophagia</taxon>
        <taxon>Cytophagales</taxon>
        <taxon>Cytophagaceae</taxon>
        <taxon>Spirosoma</taxon>
    </lineage>
</organism>
<sequence length="189" mass="21000">MVKIGFIGEGKTEQILLESASFQEWLQQHGIEPVGAVIDADGAGNLLPDRISPLRIELLSYQADVIVILTDLDNDQSVRVTKQRIGEFIDQVVIVAVKKIESWFLADELTLSTLTNAETKIDYPELVDDPFGEIQQLFLSKTGRGIGTKPMLARRMLKYGFTIEKAAQHPNCPSAHYFLTKLQTLASAN</sequence>
<dbReference type="AlphaFoldDB" id="A0A1I1GJH5"/>
<evidence type="ECO:0000313" key="2">
    <source>
        <dbReference type="Proteomes" id="UP000198598"/>
    </source>
</evidence>
<name>A0A1I1GJH5_9BACT</name>